<accession>A0A835YMV2</accession>
<dbReference type="AlphaFoldDB" id="A0A835YMV2"/>
<name>A0A835YMV2_9STRA</name>
<dbReference type="EMBL" id="JAFCMP010000522">
    <property type="protein sequence ID" value="KAG5177711.1"/>
    <property type="molecule type" value="Genomic_DNA"/>
</dbReference>
<evidence type="ECO:0000256" key="6">
    <source>
        <dbReference type="ARBA" id="ARBA00023242"/>
    </source>
</evidence>
<dbReference type="Proteomes" id="UP000664859">
    <property type="component" value="Unassembled WGS sequence"/>
</dbReference>
<evidence type="ECO:0000313" key="7">
    <source>
        <dbReference type="EMBL" id="KAG5177711.1"/>
    </source>
</evidence>
<gene>
    <name evidence="7" type="ORF">JKP88DRAFT_84130</name>
</gene>
<dbReference type="PANTHER" id="PTHR13296:SF0">
    <property type="entry name" value="PRE-MRNA-SPLICING FACTOR SPF27"/>
    <property type="match status" value="1"/>
</dbReference>
<dbReference type="PANTHER" id="PTHR13296">
    <property type="entry name" value="BCAS2 PROTEIN"/>
    <property type="match status" value="1"/>
</dbReference>
<evidence type="ECO:0000256" key="1">
    <source>
        <dbReference type="ARBA" id="ARBA00004123"/>
    </source>
</evidence>
<reference evidence="7" key="1">
    <citation type="submission" date="2021-02" db="EMBL/GenBank/DDBJ databases">
        <title>First Annotated Genome of the Yellow-green Alga Tribonema minus.</title>
        <authorList>
            <person name="Mahan K.M."/>
        </authorList>
    </citation>
    <scope>NUCLEOTIDE SEQUENCE</scope>
    <source>
        <strain evidence="7">UTEX B ZZ1240</strain>
    </source>
</reference>
<comment type="similarity">
    <text evidence="2">Belongs to the SPF27 family.</text>
</comment>
<sequence>MASDTVFVDALPYIDKEYDDPRTQEVVHGLIEEEMARFRPKEYLRDRAIGHYNLAFKKGSILAAELARVSKGVPMAALDQTRYEVRAPDGAKAEDLGAWRDAVRNAKAQLGHQYNRQLNLELLGNYGANAWLHHNKALAGMESNMVATGKRLRDEADNINAQRQEAQTGLGQKLWHLDRQRVETADKNLQIALANAALQQQLKKYKET</sequence>
<dbReference type="Pfam" id="PF05700">
    <property type="entry name" value="BCAS2"/>
    <property type="match status" value="1"/>
</dbReference>
<dbReference type="GO" id="GO:0006397">
    <property type="term" value="P:mRNA processing"/>
    <property type="evidence" value="ECO:0007669"/>
    <property type="project" value="UniProtKB-KW"/>
</dbReference>
<dbReference type="GO" id="GO:0071013">
    <property type="term" value="C:catalytic step 2 spliceosome"/>
    <property type="evidence" value="ECO:0007669"/>
    <property type="project" value="TreeGrafter"/>
</dbReference>
<dbReference type="OrthoDB" id="205794at2759"/>
<keyword evidence="6" id="KW-0539">Nucleus</keyword>
<organism evidence="7 8">
    <name type="scientific">Tribonema minus</name>
    <dbReference type="NCBI Taxonomy" id="303371"/>
    <lineage>
        <taxon>Eukaryota</taxon>
        <taxon>Sar</taxon>
        <taxon>Stramenopiles</taxon>
        <taxon>Ochrophyta</taxon>
        <taxon>PX clade</taxon>
        <taxon>Xanthophyceae</taxon>
        <taxon>Tribonematales</taxon>
        <taxon>Tribonemataceae</taxon>
        <taxon>Tribonema</taxon>
    </lineage>
</organism>
<keyword evidence="4" id="KW-0747">Spliceosome</keyword>
<keyword evidence="8" id="KW-1185">Reference proteome</keyword>
<evidence type="ECO:0000256" key="5">
    <source>
        <dbReference type="ARBA" id="ARBA00023187"/>
    </source>
</evidence>
<keyword evidence="3" id="KW-0507">mRNA processing</keyword>
<dbReference type="GO" id="GO:0071011">
    <property type="term" value="C:precatalytic spliceosome"/>
    <property type="evidence" value="ECO:0007669"/>
    <property type="project" value="TreeGrafter"/>
</dbReference>
<keyword evidence="5" id="KW-0508">mRNA splicing</keyword>
<dbReference type="GO" id="GO:0000974">
    <property type="term" value="C:Prp19 complex"/>
    <property type="evidence" value="ECO:0007669"/>
    <property type="project" value="TreeGrafter"/>
</dbReference>
<dbReference type="GO" id="GO:0008380">
    <property type="term" value="P:RNA splicing"/>
    <property type="evidence" value="ECO:0007669"/>
    <property type="project" value="UniProtKB-KW"/>
</dbReference>
<comment type="caution">
    <text evidence="7">The sequence shown here is derived from an EMBL/GenBank/DDBJ whole genome shotgun (WGS) entry which is preliminary data.</text>
</comment>
<comment type="subcellular location">
    <subcellularLocation>
        <location evidence="1">Nucleus</location>
    </subcellularLocation>
</comment>
<evidence type="ECO:0000256" key="4">
    <source>
        <dbReference type="ARBA" id="ARBA00022728"/>
    </source>
</evidence>
<proteinExistence type="inferred from homology"/>
<evidence type="ECO:0000313" key="8">
    <source>
        <dbReference type="Proteomes" id="UP000664859"/>
    </source>
</evidence>
<evidence type="ECO:0000256" key="3">
    <source>
        <dbReference type="ARBA" id="ARBA00022664"/>
    </source>
</evidence>
<dbReference type="InterPro" id="IPR008409">
    <property type="entry name" value="SPF27"/>
</dbReference>
<protein>
    <submittedName>
        <fullName evidence="7">Pre-mRNA-splicing factor SPF27</fullName>
    </submittedName>
</protein>
<evidence type="ECO:0000256" key="2">
    <source>
        <dbReference type="ARBA" id="ARBA00010788"/>
    </source>
</evidence>